<feature type="transmembrane region" description="Helical" evidence="2">
    <location>
        <begin position="43"/>
        <end position="64"/>
    </location>
</feature>
<organism evidence="3 4">
    <name type="scientific">Amycolatopsis ultiminotia</name>
    <dbReference type="NCBI Taxonomy" id="543629"/>
    <lineage>
        <taxon>Bacteria</taxon>
        <taxon>Bacillati</taxon>
        <taxon>Actinomycetota</taxon>
        <taxon>Actinomycetes</taxon>
        <taxon>Pseudonocardiales</taxon>
        <taxon>Pseudonocardiaceae</taxon>
        <taxon>Amycolatopsis</taxon>
    </lineage>
</organism>
<gene>
    <name evidence="3" type="ORF">GCM10022222_60590</name>
</gene>
<name>A0ABP6XKR4_9PSEU</name>
<dbReference type="EMBL" id="BAAAZN010000015">
    <property type="protein sequence ID" value="GAA3568468.1"/>
    <property type="molecule type" value="Genomic_DNA"/>
</dbReference>
<keyword evidence="2" id="KW-0472">Membrane</keyword>
<reference evidence="4" key="1">
    <citation type="journal article" date="2019" name="Int. J. Syst. Evol. Microbiol.">
        <title>The Global Catalogue of Microorganisms (GCM) 10K type strain sequencing project: providing services to taxonomists for standard genome sequencing and annotation.</title>
        <authorList>
            <consortium name="The Broad Institute Genomics Platform"/>
            <consortium name="The Broad Institute Genome Sequencing Center for Infectious Disease"/>
            <person name="Wu L."/>
            <person name="Ma J."/>
        </authorList>
    </citation>
    <scope>NUCLEOTIDE SEQUENCE [LARGE SCALE GENOMIC DNA]</scope>
    <source>
        <strain evidence="4">JCM 16898</strain>
    </source>
</reference>
<comment type="caution">
    <text evidence="3">The sequence shown here is derived from an EMBL/GenBank/DDBJ whole genome shotgun (WGS) entry which is preliminary data.</text>
</comment>
<feature type="compositionally biased region" description="Gly residues" evidence="1">
    <location>
        <begin position="101"/>
        <end position="111"/>
    </location>
</feature>
<proteinExistence type="predicted"/>
<feature type="transmembrane region" description="Helical" evidence="2">
    <location>
        <begin position="70"/>
        <end position="89"/>
    </location>
</feature>
<dbReference type="Pfam" id="PF11239">
    <property type="entry name" value="DUF3040"/>
    <property type="match status" value="1"/>
</dbReference>
<dbReference type="RefSeq" id="WP_344865894.1">
    <property type="nucleotide sequence ID" value="NZ_BAAAZN010000015.1"/>
</dbReference>
<keyword evidence="2" id="KW-1133">Transmembrane helix</keyword>
<evidence type="ECO:0000256" key="1">
    <source>
        <dbReference type="SAM" id="MobiDB-lite"/>
    </source>
</evidence>
<feature type="compositionally biased region" description="Basic and acidic residues" evidence="1">
    <location>
        <begin position="122"/>
        <end position="134"/>
    </location>
</feature>
<sequence length="134" mass="14987">MPLSEHEQRLLDQIERELYAEDPKFASTVRGTRLRRPVRRRRIQGIALFVVGVALLVLGVVLPVLRVADIPVVSVLGFLVMFFGVMMAVTSLRQGDSGTDTPGGGDSGGGKQPSRKSSFTQRMEERFRQRFEEQ</sequence>
<dbReference type="Proteomes" id="UP001500689">
    <property type="component" value="Unassembled WGS sequence"/>
</dbReference>
<protein>
    <submittedName>
        <fullName evidence="3">DUF3040 domain-containing protein</fullName>
    </submittedName>
</protein>
<feature type="region of interest" description="Disordered" evidence="1">
    <location>
        <begin position="94"/>
        <end position="134"/>
    </location>
</feature>
<keyword evidence="4" id="KW-1185">Reference proteome</keyword>
<evidence type="ECO:0000313" key="4">
    <source>
        <dbReference type="Proteomes" id="UP001500689"/>
    </source>
</evidence>
<dbReference type="InterPro" id="IPR021401">
    <property type="entry name" value="DUF3040"/>
</dbReference>
<keyword evidence="2" id="KW-0812">Transmembrane</keyword>
<evidence type="ECO:0000256" key="2">
    <source>
        <dbReference type="SAM" id="Phobius"/>
    </source>
</evidence>
<accession>A0ABP6XKR4</accession>
<evidence type="ECO:0000313" key="3">
    <source>
        <dbReference type="EMBL" id="GAA3568468.1"/>
    </source>
</evidence>